<dbReference type="KEGG" id="dvi:6630406"/>
<name>B4LWP9_DROVI</name>
<dbReference type="InParanoid" id="B4LWP9"/>
<dbReference type="STRING" id="7244.B4LWP9"/>
<dbReference type="OrthoDB" id="551053at2759"/>
<keyword evidence="3" id="KW-1185">Reference proteome</keyword>
<protein>
    <submittedName>
        <fullName evidence="2">Uncharacterized protein</fullName>
    </submittedName>
</protein>
<dbReference type="EMBL" id="CH940650">
    <property type="protein sequence ID" value="EDW67714.2"/>
    <property type="molecule type" value="Genomic_DNA"/>
</dbReference>
<accession>B4LWP9</accession>
<reference evidence="2 3" key="1">
    <citation type="journal article" date="2007" name="Nature">
        <title>Evolution of genes and genomes on the Drosophila phylogeny.</title>
        <authorList>
            <consortium name="Drosophila 12 Genomes Consortium"/>
            <person name="Clark A.G."/>
            <person name="Eisen M.B."/>
            <person name="Smith D.R."/>
            <person name="Bergman C.M."/>
            <person name="Oliver B."/>
            <person name="Markow T.A."/>
            <person name="Kaufman T.C."/>
            <person name="Kellis M."/>
            <person name="Gelbart W."/>
            <person name="Iyer V.N."/>
            <person name="Pollard D.A."/>
            <person name="Sackton T.B."/>
            <person name="Larracuente A.M."/>
            <person name="Singh N.D."/>
            <person name="Abad J.P."/>
            <person name="Abt D.N."/>
            <person name="Adryan B."/>
            <person name="Aguade M."/>
            <person name="Akashi H."/>
            <person name="Anderson W.W."/>
            <person name="Aquadro C.F."/>
            <person name="Ardell D.H."/>
            <person name="Arguello R."/>
            <person name="Artieri C.G."/>
            <person name="Barbash D.A."/>
            <person name="Barker D."/>
            <person name="Barsanti P."/>
            <person name="Batterham P."/>
            <person name="Batzoglou S."/>
            <person name="Begun D."/>
            <person name="Bhutkar A."/>
            <person name="Blanco E."/>
            <person name="Bosak S.A."/>
            <person name="Bradley R.K."/>
            <person name="Brand A.D."/>
            <person name="Brent M.R."/>
            <person name="Brooks A.N."/>
            <person name="Brown R.H."/>
            <person name="Butlin R.K."/>
            <person name="Caggese C."/>
            <person name="Calvi B.R."/>
            <person name="Bernardo de Carvalho A."/>
            <person name="Caspi A."/>
            <person name="Castrezana S."/>
            <person name="Celniker S.E."/>
            <person name="Chang J.L."/>
            <person name="Chapple C."/>
            <person name="Chatterji S."/>
            <person name="Chinwalla A."/>
            <person name="Civetta A."/>
            <person name="Clifton S.W."/>
            <person name="Comeron J.M."/>
            <person name="Costello J.C."/>
            <person name="Coyne J.A."/>
            <person name="Daub J."/>
            <person name="David R.G."/>
            <person name="Delcher A.L."/>
            <person name="Delehaunty K."/>
            <person name="Do C.B."/>
            <person name="Ebling H."/>
            <person name="Edwards K."/>
            <person name="Eickbush T."/>
            <person name="Evans J.D."/>
            <person name="Filipski A."/>
            <person name="Findeiss S."/>
            <person name="Freyhult E."/>
            <person name="Fulton L."/>
            <person name="Fulton R."/>
            <person name="Garcia A.C."/>
            <person name="Gardiner A."/>
            <person name="Garfield D.A."/>
            <person name="Garvin B.E."/>
            <person name="Gibson G."/>
            <person name="Gilbert D."/>
            <person name="Gnerre S."/>
            <person name="Godfrey J."/>
            <person name="Good R."/>
            <person name="Gotea V."/>
            <person name="Gravely B."/>
            <person name="Greenberg A.J."/>
            <person name="Griffiths-Jones S."/>
            <person name="Gross S."/>
            <person name="Guigo R."/>
            <person name="Gustafson E.A."/>
            <person name="Haerty W."/>
            <person name="Hahn M.W."/>
            <person name="Halligan D.L."/>
            <person name="Halpern A.L."/>
            <person name="Halter G.M."/>
            <person name="Han M.V."/>
            <person name="Heger A."/>
            <person name="Hillier L."/>
            <person name="Hinrichs A.S."/>
            <person name="Holmes I."/>
            <person name="Hoskins R.A."/>
            <person name="Hubisz M.J."/>
            <person name="Hultmark D."/>
            <person name="Huntley M.A."/>
            <person name="Jaffe D.B."/>
            <person name="Jagadeeshan S."/>
            <person name="Jeck W.R."/>
            <person name="Johnson J."/>
            <person name="Jones C.D."/>
            <person name="Jordan W.C."/>
            <person name="Karpen G.H."/>
            <person name="Kataoka E."/>
            <person name="Keightley P.D."/>
            <person name="Kheradpour P."/>
            <person name="Kirkness E.F."/>
            <person name="Koerich L.B."/>
            <person name="Kristiansen K."/>
            <person name="Kudrna D."/>
            <person name="Kulathinal R.J."/>
            <person name="Kumar S."/>
            <person name="Kwok R."/>
            <person name="Lander E."/>
            <person name="Langley C.H."/>
            <person name="Lapoint R."/>
            <person name="Lazzaro B.P."/>
            <person name="Lee S.J."/>
            <person name="Levesque L."/>
            <person name="Li R."/>
            <person name="Lin C.F."/>
            <person name="Lin M.F."/>
            <person name="Lindblad-Toh K."/>
            <person name="Llopart A."/>
            <person name="Long M."/>
            <person name="Low L."/>
            <person name="Lozovsky E."/>
            <person name="Lu J."/>
            <person name="Luo M."/>
            <person name="Machado C.A."/>
            <person name="Makalowski W."/>
            <person name="Marzo M."/>
            <person name="Matsuda M."/>
            <person name="Matzkin L."/>
            <person name="McAllister B."/>
            <person name="McBride C.S."/>
            <person name="McKernan B."/>
            <person name="McKernan K."/>
            <person name="Mendez-Lago M."/>
            <person name="Minx P."/>
            <person name="Mollenhauer M.U."/>
            <person name="Montooth K."/>
            <person name="Mount S.M."/>
            <person name="Mu X."/>
            <person name="Myers E."/>
            <person name="Negre B."/>
            <person name="Newfeld S."/>
            <person name="Nielsen R."/>
            <person name="Noor M.A."/>
            <person name="O'Grady P."/>
            <person name="Pachter L."/>
            <person name="Papaceit M."/>
            <person name="Parisi M.J."/>
            <person name="Parisi M."/>
            <person name="Parts L."/>
            <person name="Pedersen J.S."/>
            <person name="Pesole G."/>
            <person name="Phillippy A.M."/>
            <person name="Ponting C.P."/>
            <person name="Pop M."/>
            <person name="Porcelli D."/>
            <person name="Powell J.R."/>
            <person name="Prohaska S."/>
            <person name="Pruitt K."/>
            <person name="Puig M."/>
            <person name="Quesneville H."/>
            <person name="Ram K.R."/>
            <person name="Rand D."/>
            <person name="Rasmussen M.D."/>
            <person name="Reed L.K."/>
            <person name="Reenan R."/>
            <person name="Reily A."/>
            <person name="Remington K.A."/>
            <person name="Rieger T.T."/>
            <person name="Ritchie M.G."/>
            <person name="Robin C."/>
            <person name="Rogers Y.H."/>
            <person name="Rohde C."/>
            <person name="Rozas J."/>
            <person name="Rubenfield M.J."/>
            <person name="Ruiz A."/>
            <person name="Russo S."/>
            <person name="Salzberg S.L."/>
            <person name="Sanchez-Gracia A."/>
            <person name="Saranga D.J."/>
            <person name="Sato H."/>
            <person name="Schaeffer S.W."/>
            <person name="Schatz M.C."/>
            <person name="Schlenke T."/>
            <person name="Schwartz R."/>
            <person name="Segarra C."/>
            <person name="Singh R.S."/>
            <person name="Sirot L."/>
            <person name="Sirota M."/>
            <person name="Sisneros N.B."/>
            <person name="Smith C.D."/>
            <person name="Smith T.F."/>
            <person name="Spieth J."/>
            <person name="Stage D.E."/>
            <person name="Stark A."/>
            <person name="Stephan W."/>
            <person name="Strausberg R.L."/>
            <person name="Strempel S."/>
            <person name="Sturgill D."/>
            <person name="Sutton G."/>
            <person name="Sutton G.G."/>
            <person name="Tao W."/>
            <person name="Teichmann S."/>
            <person name="Tobari Y.N."/>
            <person name="Tomimura Y."/>
            <person name="Tsolas J.M."/>
            <person name="Valente V.L."/>
            <person name="Venter E."/>
            <person name="Venter J.C."/>
            <person name="Vicario S."/>
            <person name="Vieira F.G."/>
            <person name="Vilella A.J."/>
            <person name="Villasante A."/>
            <person name="Walenz B."/>
            <person name="Wang J."/>
            <person name="Wasserman M."/>
            <person name="Watts T."/>
            <person name="Wilson D."/>
            <person name="Wilson R.K."/>
            <person name="Wing R.A."/>
            <person name="Wolfner M.F."/>
            <person name="Wong A."/>
            <person name="Wong G.K."/>
            <person name="Wu C.I."/>
            <person name="Wu G."/>
            <person name="Yamamoto D."/>
            <person name="Yang H.P."/>
            <person name="Yang S.P."/>
            <person name="Yorke J.A."/>
            <person name="Yoshida K."/>
            <person name="Zdobnov E."/>
            <person name="Zhang P."/>
            <person name="Zhang Y."/>
            <person name="Zimin A.V."/>
            <person name="Baldwin J."/>
            <person name="Abdouelleil A."/>
            <person name="Abdulkadir J."/>
            <person name="Abebe A."/>
            <person name="Abera B."/>
            <person name="Abreu J."/>
            <person name="Acer S.C."/>
            <person name="Aftuck L."/>
            <person name="Alexander A."/>
            <person name="An P."/>
            <person name="Anderson E."/>
            <person name="Anderson S."/>
            <person name="Arachi H."/>
            <person name="Azer M."/>
            <person name="Bachantsang P."/>
            <person name="Barry A."/>
            <person name="Bayul T."/>
            <person name="Berlin A."/>
            <person name="Bessette D."/>
            <person name="Bloom T."/>
            <person name="Blye J."/>
            <person name="Boguslavskiy L."/>
            <person name="Bonnet C."/>
            <person name="Boukhgalter B."/>
            <person name="Bourzgui I."/>
            <person name="Brown A."/>
            <person name="Cahill P."/>
            <person name="Channer S."/>
            <person name="Cheshatsang Y."/>
            <person name="Chuda L."/>
            <person name="Citroen M."/>
            <person name="Collymore A."/>
            <person name="Cooke P."/>
            <person name="Costello M."/>
            <person name="D'Aco K."/>
            <person name="Daza R."/>
            <person name="De Haan G."/>
            <person name="DeGray S."/>
            <person name="DeMaso C."/>
            <person name="Dhargay N."/>
            <person name="Dooley K."/>
            <person name="Dooley E."/>
            <person name="Doricent M."/>
            <person name="Dorje P."/>
            <person name="Dorjee K."/>
            <person name="Dupes A."/>
            <person name="Elong R."/>
            <person name="Falk J."/>
            <person name="Farina A."/>
            <person name="Faro S."/>
            <person name="Ferguson D."/>
            <person name="Fisher S."/>
            <person name="Foley C.D."/>
            <person name="Franke A."/>
            <person name="Friedrich D."/>
            <person name="Gadbois L."/>
            <person name="Gearin G."/>
            <person name="Gearin C.R."/>
            <person name="Giannoukos G."/>
            <person name="Goode T."/>
            <person name="Graham J."/>
            <person name="Grandbois E."/>
            <person name="Grewal S."/>
            <person name="Gyaltsen K."/>
            <person name="Hafez N."/>
            <person name="Hagos B."/>
            <person name="Hall J."/>
            <person name="Henson C."/>
            <person name="Hollinger A."/>
            <person name="Honan T."/>
            <person name="Huard M.D."/>
            <person name="Hughes L."/>
            <person name="Hurhula B."/>
            <person name="Husby M.E."/>
            <person name="Kamat A."/>
            <person name="Kanga B."/>
            <person name="Kashin S."/>
            <person name="Khazanovich D."/>
            <person name="Kisner P."/>
            <person name="Lance K."/>
            <person name="Lara M."/>
            <person name="Lee W."/>
            <person name="Lennon N."/>
            <person name="Letendre F."/>
            <person name="LeVine R."/>
            <person name="Lipovsky A."/>
            <person name="Liu X."/>
            <person name="Liu J."/>
            <person name="Liu S."/>
            <person name="Lokyitsang T."/>
            <person name="Lokyitsang Y."/>
            <person name="Lubonja R."/>
            <person name="Lui A."/>
            <person name="MacDonald P."/>
            <person name="Magnisalis V."/>
            <person name="Maru K."/>
            <person name="Matthews C."/>
            <person name="McCusker W."/>
            <person name="McDonough S."/>
            <person name="Mehta T."/>
            <person name="Meldrim J."/>
            <person name="Meneus L."/>
            <person name="Mihai O."/>
            <person name="Mihalev A."/>
            <person name="Mihova T."/>
            <person name="Mittelman R."/>
            <person name="Mlenga V."/>
            <person name="Montmayeur A."/>
            <person name="Mulrain L."/>
            <person name="Navidi A."/>
            <person name="Naylor J."/>
            <person name="Negash T."/>
            <person name="Nguyen T."/>
            <person name="Nguyen N."/>
            <person name="Nicol R."/>
            <person name="Norbu C."/>
            <person name="Norbu N."/>
            <person name="Novod N."/>
            <person name="O'Neill B."/>
            <person name="Osman S."/>
            <person name="Markiewicz E."/>
            <person name="Oyono O.L."/>
            <person name="Patti C."/>
            <person name="Phunkhang P."/>
            <person name="Pierre F."/>
            <person name="Priest M."/>
            <person name="Raghuraman S."/>
            <person name="Rege F."/>
            <person name="Reyes R."/>
            <person name="Rise C."/>
            <person name="Rogov P."/>
            <person name="Ross K."/>
            <person name="Ryan E."/>
            <person name="Settipalli S."/>
            <person name="Shea T."/>
            <person name="Sherpa N."/>
            <person name="Shi L."/>
            <person name="Shih D."/>
            <person name="Sparrow T."/>
            <person name="Spaulding J."/>
            <person name="Stalker J."/>
            <person name="Stange-Thomann N."/>
            <person name="Stavropoulos S."/>
            <person name="Stone C."/>
            <person name="Strader C."/>
            <person name="Tesfaye S."/>
            <person name="Thomson T."/>
            <person name="Thoulutsang Y."/>
            <person name="Thoulutsang D."/>
            <person name="Topham K."/>
            <person name="Topping I."/>
            <person name="Tsamla T."/>
            <person name="Vassiliev H."/>
            <person name="Vo A."/>
            <person name="Wangchuk T."/>
            <person name="Wangdi T."/>
            <person name="Weiand M."/>
            <person name="Wilkinson J."/>
            <person name="Wilson A."/>
            <person name="Yadav S."/>
            <person name="Young G."/>
            <person name="Yu Q."/>
            <person name="Zembek L."/>
            <person name="Zhong D."/>
            <person name="Zimmer A."/>
            <person name="Zwirko Z."/>
            <person name="Jaffe D.B."/>
            <person name="Alvarez P."/>
            <person name="Brockman W."/>
            <person name="Butler J."/>
            <person name="Chin C."/>
            <person name="Gnerre S."/>
            <person name="Grabherr M."/>
            <person name="Kleber M."/>
            <person name="Mauceli E."/>
            <person name="MacCallum I."/>
        </authorList>
    </citation>
    <scope>NUCLEOTIDE SEQUENCE [LARGE SCALE GENOMIC DNA]</scope>
    <source>
        <strain evidence="3">Tucson 15010-1051.87</strain>
    </source>
</reference>
<evidence type="ECO:0000256" key="1">
    <source>
        <dbReference type="SAM" id="Coils"/>
    </source>
</evidence>
<dbReference type="FunCoup" id="B4LWP9">
    <property type="interactions" value="128"/>
</dbReference>
<feature type="coiled-coil region" evidence="1">
    <location>
        <begin position="79"/>
        <end position="106"/>
    </location>
</feature>
<dbReference type="HOGENOM" id="CLU_742426_0_0_1"/>
<sequence length="439" mass="50630">MSQEAITYEFPSGAGEVALCVERLIKETNEDLKNFRVEQSDLRTLISAVLSENRHLTGELGKFKKVMCSKSSENIQERLHFANDALVKAMAQIEALKKEQRSLQTLQECSQRTIRSMEVELNNYRALLPQGGNDQMAQKYNKAVKMLEARLSEQQEEIRTQANLIKALHEHKQRCGEQIDQLRSQLKDRQHDAATREEDHVKIASLHKQLKDFEKSLMKTRTLLDESKKREVEAMRKIHDALSVSEAAVREKEEAEKLAESYKEEASHLAFNIGSIMDEAANRVDSEVAQLRTKLAEKDKTITSLREKLKFEAMEHKKATLALESRNERITLKYKEALNQNAKLEKQVESCNKRLIELEQSAFNDETHHLQHKKDYESKMETYLNSYKELKAHYKELLQDLTKKFEGAFESLHKEKCELQAENEMLRNSAAGDGLGKLL</sequence>
<dbReference type="eggNOG" id="ENOG502T7YF">
    <property type="taxonomic scope" value="Eukaryota"/>
</dbReference>
<dbReference type="SMR" id="B4LWP9"/>
<dbReference type="AlphaFoldDB" id="B4LWP9"/>
<gene>
    <name evidence="2" type="primary">Dvir\GJ22931</name>
    <name evidence="2" type="ORF">Dvir_GJ22931</name>
</gene>
<evidence type="ECO:0000313" key="3">
    <source>
        <dbReference type="Proteomes" id="UP000008792"/>
    </source>
</evidence>
<dbReference type="Proteomes" id="UP000008792">
    <property type="component" value="Unassembled WGS sequence"/>
</dbReference>
<organism evidence="2 3">
    <name type="scientific">Drosophila virilis</name>
    <name type="common">Fruit fly</name>
    <dbReference type="NCBI Taxonomy" id="7244"/>
    <lineage>
        <taxon>Eukaryota</taxon>
        <taxon>Metazoa</taxon>
        <taxon>Ecdysozoa</taxon>
        <taxon>Arthropoda</taxon>
        <taxon>Hexapoda</taxon>
        <taxon>Insecta</taxon>
        <taxon>Pterygota</taxon>
        <taxon>Neoptera</taxon>
        <taxon>Endopterygota</taxon>
        <taxon>Diptera</taxon>
        <taxon>Brachycera</taxon>
        <taxon>Muscomorpha</taxon>
        <taxon>Ephydroidea</taxon>
        <taxon>Drosophilidae</taxon>
        <taxon>Drosophila</taxon>
    </lineage>
</organism>
<evidence type="ECO:0000313" key="2">
    <source>
        <dbReference type="EMBL" id="EDW67714.2"/>
    </source>
</evidence>
<keyword evidence="1" id="KW-0175">Coiled coil</keyword>
<feature type="coiled-coil region" evidence="1">
    <location>
        <begin position="137"/>
        <end position="164"/>
    </location>
</feature>
<proteinExistence type="predicted"/>
<feature type="coiled-coil region" evidence="1">
    <location>
        <begin position="245"/>
        <end position="404"/>
    </location>
</feature>